<dbReference type="STRING" id="1462526.BN990_03259"/>
<evidence type="ECO:0000313" key="11">
    <source>
        <dbReference type="Proteomes" id="UP000028875"/>
    </source>
</evidence>
<keyword evidence="3 8" id="KW-0479">Metal-binding</keyword>
<evidence type="ECO:0000256" key="1">
    <source>
        <dbReference type="ARBA" id="ARBA00022516"/>
    </source>
</evidence>
<comment type="cofactor">
    <cofactor evidence="8">
        <name>Mg(2+)</name>
        <dbReference type="ChEBI" id="CHEBI:18420"/>
    </cofactor>
</comment>
<dbReference type="InterPro" id="IPR002582">
    <property type="entry name" value="ACPS"/>
</dbReference>
<keyword evidence="8" id="KW-0963">Cytoplasm</keyword>
<dbReference type="NCBIfam" id="TIGR00516">
    <property type="entry name" value="acpS"/>
    <property type="match status" value="1"/>
</dbReference>
<dbReference type="NCBIfam" id="TIGR00556">
    <property type="entry name" value="pantethn_trn"/>
    <property type="match status" value="1"/>
</dbReference>
<dbReference type="SUPFAM" id="SSF56214">
    <property type="entry name" value="4'-phosphopantetheinyl transferase"/>
    <property type="match status" value="1"/>
</dbReference>
<dbReference type="AlphaFoldDB" id="A0A024QG25"/>
<comment type="catalytic activity">
    <reaction evidence="8">
        <text>apo-[ACP] + CoA = holo-[ACP] + adenosine 3',5'-bisphosphate + H(+)</text>
        <dbReference type="Rhea" id="RHEA:12068"/>
        <dbReference type="Rhea" id="RHEA-COMP:9685"/>
        <dbReference type="Rhea" id="RHEA-COMP:9690"/>
        <dbReference type="ChEBI" id="CHEBI:15378"/>
        <dbReference type="ChEBI" id="CHEBI:29999"/>
        <dbReference type="ChEBI" id="CHEBI:57287"/>
        <dbReference type="ChEBI" id="CHEBI:58343"/>
        <dbReference type="ChEBI" id="CHEBI:64479"/>
        <dbReference type="EC" id="2.7.8.7"/>
    </reaction>
</comment>
<dbReference type="InterPro" id="IPR037143">
    <property type="entry name" value="4-PPantetheinyl_Trfase_dom_sf"/>
</dbReference>
<dbReference type="Pfam" id="PF01648">
    <property type="entry name" value="ACPS"/>
    <property type="match status" value="1"/>
</dbReference>
<feature type="domain" description="4'-phosphopantetheinyl transferase" evidence="9">
    <location>
        <begin position="4"/>
        <end position="112"/>
    </location>
</feature>
<comment type="caution">
    <text evidence="10">The sequence shown here is derived from an EMBL/GenBank/DDBJ whole genome shotgun (WGS) entry which is preliminary data.</text>
</comment>
<feature type="binding site" evidence="8">
    <location>
        <position position="8"/>
    </location>
    <ligand>
        <name>Mg(2+)</name>
        <dbReference type="ChEBI" id="CHEBI:18420"/>
    </ligand>
</feature>
<dbReference type="InterPro" id="IPR004568">
    <property type="entry name" value="Ppantetheine-prot_Trfase_dom"/>
</dbReference>
<evidence type="ECO:0000259" key="9">
    <source>
        <dbReference type="Pfam" id="PF01648"/>
    </source>
</evidence>
<evidence type="ECO:0000256" key="3">
    <source>
        <dbReference type="ARBA" id="ARBA00022723"/>
    </source>
</evidence>
<proteinExistence type="inferred from homology"/>
<keyword evidence="7 8" id="KW-0275">Fatty acid biosynthesis</keyword>
<keyword evidence="11" id="KW-1185">Reference proteome</keyword>
<protein>
    <recommendedName>
        <fullName evidence="8">Holo-[acyl-carrier-protein] synthase</fullName>
        <shortName evidence="8">Holo-ACP synthase</shortName>
        <ecNumber evidence="8">2.7.8.7</ecNumber>
    </recommendedName>
    <alternativeName>
        <fullName evidence="8">4'-phosphopantetheinyl transferase AcpS</fullName>
    </alternativeName>
</protein>
<evidence type="ECO:0000256" key="7">
    <source>
        <dbReference type="ARBA" id="ARBA00023160"/>
    </source>
</evidence>
<accession>A0A024QG25</accession>
<feature type="binding site" evidence="8">
    <location>
        <position position="59"/>
    </location>
    <ligand>
        <name>Mg(2+)</name>
        <dbReference type="ChEBI" id="CHEBI:18420"/>
    </ligand>
</feature>
<evidence type="ECO:0000256" key="6">
    <source>
        <dbReference type="ARBA" id="ARBA00023098"/>
    </source>
</evidence>
<dbReference type="EC" id="2.7.8.7" evidence="8"/>
<evidence type="ECO:0000256" key="5">
    <source>
        <dbReference type="ARBA" id="ARBA00022842"/>
    </source>
</evidence>
<comment type="similarity">
    <text evidence="8">Belongs to the P-Pant transferase superfamily. AcpS family.</text>
</comment>
<dbReference type="OrthoDB" id="517356at2"/>
<dbReference type="RefSeq" id="WP_021288593.1">
    <property type="nucleotide sequence ID" value="NZ_BNER01000007.1"/>
</dbReference>
<evidence type="ECO:0000256" key="4">
    <source>
        <dbReference type="ARBA" id="ARBA00022832"/>
    </source>
</evidence>
<dbReference type="Proteomes" id="UP000028875">
    <property type="component" value="Unassembled WGS sequence"/>
</dbReference>
<evidence type="ECO:0000256" key="8">
    <source>
        <dbReference type="HAMAP-Rule" id="MF_00101"/>
    </source>
</evidence>
<comment type="subcellular location">
    <subcellularLocation>
        <location evidence="8">Cytoplasm</location>
    </subcellularLocation>
</comment>
<dbReference type="EMBL" id="CCDP010000002">
    <property type="protein sequence ID" value="CDQ40911.1"/>
    <property type="molecule type" value="Genomic_DNA"/>
</dbReference>
<dbReference type="GO" id="GO:0005737">
    <property type="term" value="C:cytoplasm"/>
    <property type="evidence" value="ECO:0007669"/>
    <property type="project" value="UniProtKB-SubCell"/>
</dbReference>
<dbReference type="GO" id="GO:0000287">
    <property type="term" value="F:magnesium ion binding"/>
    <property type="evidence" value="ECO:0007669"/>
    <property type="project" value="UniProtKB-UniRule"/>
</dbReference>
<dbReference type="InterPro" id="IPR008278">
    <property type="entry name" value="4-PPantetheinyl_Trfase_dom"/>
</dbReference>
<dbReference type="GO" id="GO:0008897">
    <property type="term" value="F:holo-[acyl-carrier-protein] synthase activity"/>
    <property type="evidence" value="ECO:0007669"/>
    <property type="project" value="UniProtKB-UniRule"/>
</dbReference>
<sequence length="123" mass="13783">MIKGIGLDLIELKRIEQSIQTNNRIIERILTPSEREEFYTLESNKRKIEYLSGRFAAKEAFAKAAGTGIGKLRFQDIEIQSCESGAPKLTASGYEKVNIFLSITHSNDYAAAQVVIEEDEQNA</sequence>
<dbReference type="Gene3D" id="3.90.470.20">
    <property type="entry name" value="4'-phosphopantetheinyl transferase domain"/>
    <property type="match status" value="1"/>
</dbReference>
<dbReference type="HAMAP" id="MF_00101">
    <property type="entry name" value="AcpS"/>
    <property type="match status" value="1"/>
</dbReference>
<name>A0A024QG25_9BACI</name>
<keyword evidence="6 8" id="KW-0443">Lipid metabolism</keyword>
<reference evidence="11" key="2">
    <citation type="submission" date="2014-05" db="EMBL/GenBank/DDBJ databases">
        <title>Draft genome sequence of Virgibacillus massiliensis Vm-5.</title>
        <authorList>
            <person name="Khelaifia S."/>
            <person name="Croce O."/>
            <person name="Lagier J.C."/>
            <person name="Raoult D."/>
        </authorList>
    </citation>
    <scope>NUCLEOTIDE SEQUENCE [LARGE SCALE GENOMIC DNA]</scope>
    <source>
        <strain evidence="11">Vm-5</strain>
    </source>
</reference>
<dbReference type="GO" id="GO:0006633">
    <property type="term" value="P:fatty acid biosynthetic process"/>
    <property type="evidence" value="ECO:0007669"/>
    <property type="project" value="UniProtKB-UniRule"/>
</dbReference>
<evidence type="ECO:0000313" key="10">
    <source>
        <dbReference type="EMBL" id="CDQ40911.1"/>
    </source>
</evidence>
<keyword evidence="2 8" id="KW-0808">Transferase</keyword>
<gene>
    <name evidence="8 10" type="primary">acpS</name>
    <name evidence="10" type="ORF">BN990_03259</name>
</gene>
<keyword evidence="4 8" id="KW-0276">Fatty acid metabolism</keyword>
<organism evidence="10 11">
    <name type="scientific">Virgibacillus massiliensis</name>
    <dbReference type="NCBI Taxonomy" id="1462526"/>
    <lineage>
        <taxon>Bacteria</taxon>
        <taxon>Bacillati</taxon>
        <taxon>Bacillota</taxon>
        <taxon>Bacilli</taxon>
        <taxon>Bacillales</taxon>
        <taxon>Bacillaceae</taxon>
        <taxon>Virgibacillus</taxon>
    </lineage>
</organism>
<dbReference type="eggNOG" id="COG0736">
    <property type="taxonomic scope" value="Bacteria"/>
</dbReference>
<keyword evidence="5 8" id="KW-0460">Magnesium</keyword>
<evidence type="ECO:0000256" key="2">
    <source>
        <dbReference type="ARBA" id="ARBA00022679"/>
    </source>
</evidence>
<keyword evidence="1 8" id="KW-0444">Lipid biosynthesis</keyword>
<comment type="function">
    <text evidence="8">Transfers the 4'-phosphopantetheine moiety from coenzyme A to a Ser of acyl-carrier-protein.</text>
</comment>
<reference evidence="10 11" key="1">
    <citation type="submission" date="2014-03" db="EMBL/GenBank/DDBJ databases">
        <authorList>
            <person name="Urmite Genomes U."/>
        </authorList>
    </citation>
    <scope>NUCLEOTIDE SEQUENCE [LARGE SCALE GENOMIC DNA]</scope>
    <source>
        <strain evidence="10 11">Vm-5</strain>
    </source>
</reference>